<evidence type="ECO:0000259" key="10">
    <source>
        <dbReference type="Pfam" id="PF25198"/>
    </source>
</evidence>
<reference evidence="11" key="2">
    <citation type="submission" date="2021-04" db="EMBL/GenBank/DDBJ databases">
        <authorList>
            <person name="Gilroy R."/>
        </authorList>
    </citation>
    <scope>NUCLEOTIDE SEQUENCE</scope>
    <source>
        <strain evidence="11">ChiW7-2402</strain>
    </source>
</reference>
<dbReference type="AlphaFoldDB" id="A0A9D2G650"/>
<evidence type="ECO:0000259" key="9">
    <source>
        <dbReference type="Pfam" id="PF05504"/>
    </source>
</evidence>
<reference evidence="11" key="1">
    <citation type="journal article" date="2021" name="PeerJ">
        <title>Extensive microbial diversity within the chicken gut microbiome revealed by metagenomics and culture.</title>
        <authorList>
            <person name="Gilroy R."/>
            <person name="Ravi A."/>
            <person name="Getino M."/>
            <person name="Pursley I."/>
            <person name="Horton D.L."/>
            <person name="Alikhan N.F."/>
            <person name="Baker D."/>
            <person name="Gharbi K."/>
            <person name="Hall N."/>
            <person name="Watson M."/>
            <person name="Adriaenssens E.M."/>
            <person name="Foster-Nyarko E."/>
            <person name="Jarju S."/>
            <person name="Secka A."/>
            <person name="Antonio M."/>
            <person name="Oren A."/>
            <person name="Chaudhuri R.R."/>
            <person name="La Ragione R."/>
            <person name="Hildebrand F."/>
            <person name="Pallen M.J."/>
        </authorList>
    </citation>
    <scope>NUCLEOTIDE SEQUENCE</scope>
    <source>
        <strain evidence="11">ChiW7-2402</strain>
    </source>
</reference>
<dbReference type="Pfam" id="PF25198">
    <property type="entry name" value="Spore_GerAC_N"/>
    <property type="match status" value="1"/>
</dbReference>
<keyword evidence="3" id="KW-0309">Germination</keyword>
<name>A0A9D2G650_9FIRM</name>
<evidence type="ECO:0000256" key="4">
    <source>
        <dbReference type="ARBA" id="ARBA00022729"/>
    </source>
</evidence>
<dbReference type="GO" id="GO:0016020">
    <property type="term" value="C:membrane"/>
    <property type="evidence" value="ECO:0007669"/>
    <property type="project" value="UniProtKB-SubCell"/>
</dbReference>
<feature type="region of interest" description="Disordered" evidence="8">
    <location>
        <begin position="205"/>
        <end position="247"/>
    </location>
</feature>
<dbReference type="GO" id="GO:0009847">
    <property type="term" value="P:spore germination"/>
    <property type="evidence" value="ECO:0007669"/>
    <property type="project" value="InterPro"/>
</dbReference>
<evidence type="ECO:0000313" key="11">
    <source>
        <dbReference type="EMBL" id="HIZ73142.1"/>
    </source>
</evidence>
<dbReference type="InterPro" id="IPR046953">
    <property type="entry name" value="Spore_GerAC-like_C"/>
</dbReference>
<keyword evidence="6" id="KW-0564">Palmitate</keyword>
<proteinExistence type="inferred from homology"/>
<evidence type="ECO:0000256" key="7">
    <source>
        <dbReference type="ARBA" id="ARBA00023288"/>
    </source>
</evidence>
<accession>A0A9D2G650</accession>
<evidence type="ECO:0000256" key="3">
    <source>
        <dbReference type="ARBA" id="ARBA00022544"/>
    </source>
</evidence>
<evidence type="ECO:0000256" key="1">
    <source>
        <dbReference type="ARBA" id="ARBA00004635"/>
    </source>
</evidence>
<feature type="compositionally biased region" description="Gly residues" evidence="8">
    <location>
        <begin position="207"/>
        <end position="241"/>
    </location>
</feature>
<keyword evidence="7" id="KW-0449">Lipoprotein</keyword>
<protein>
    <submittedName>
        <fullName evidence="11">Ger(X)C family spore germination C-terminal domain-containing protein</fullName>
    </submittedName>
</protein>
<organism evidence="11 12">
    <name type="scientific">Candidatus Gallimonas intestinavium</name>
    <dbReference type="NCBI Taxonomy" id="2838603"/>
    <lineage>
        <taxon>Bacteria</taxon>
        <taxon>Bacillati</taxon>
        <taxon>Bacillota</taxon>
        <taxon>Clostridia</taxon>
        <taxon>Candidatus Gallimonas</taxon>
    </lineage>
</organism>
<evidence type="ECO:0000256" key="6">
    <source>
        <dbReference type="ARBA" id="ARBA00023139"/>
    </source>
</evidence>
<evidence type="ECO:0000313" key="12">
    <source>
        <dbReference type="Proteomes" id="UP000824102"/>
    </source>
</evidence>
<dbReference type="Gene3D" id="3.30.300.210">
    <property type="entry name" value="Nutrient germinant receptor protein C, domain 3"/>
    <property type="match status" value="1"/>
</dbReference>
<keyword evidence="4" id="KW-0732">Signal</keyword>
<dbReference type="Pfam" id="PF05504">
    <property type="entry name" value="Spore_GerAC"/>
    <property type="match status" value="1"/>
</dbReference>
<dbReference type="Proteomes" id="UP000824102">
    <property type="component" value="Unassembled WGS sequence"/>
</dbReference>
<comment type="similarity">
    <text evidence="2">Belongs to the GerABKC lipoprotein family.</text>
</comment>
<evidence type="ECO:0000256" key="8">
    <source>
        <dbReference type="SAM" id="MobiDB-lite"/>
    </source>
</evidence>
<dbReference type="InterPro" id="IPR057336">
    <property type="entry name" value="GerAC_N"/>
</dbReference>
<evidence type="ECO:0000256" key="5">
    <source>
        <dbReference type="ARBA" id="ARBA00023136"/>
    </source>
</evidence>
<comment type="subcellular location">
    <subcellularLocation>
        <location evidence="1">Membrane</location>
        <topology evidence="1">Lipid-anchor</topology>
    </subcellularLocation>
</comment>
<dbReference type="PANTHER" id="PTHR35789:SF1">
    <property type="entry name" value="SPORE GERMINATION PROTEIN B3"/>
    <property type="match status" value="1"/>
</dbReference>
<dbReference type="InterPro" id="IPR008844">
    <property type="entry name" value="Spore_GerAC-like"/>
</dbReference>
<keyword evidence="5" id="KW-0472">Membrane</keyword>
<evidence type="ECO:0000256" key="2">
    <source>
        <dbReference type="ARBA" id="ARBA00007886"/>
    </source>
</evidence>
<dbReference type="EMBL" id="DXBB01000084">
    <property type="protein sequence ID" value="HIZ73142.1"/>
    <property type="molecule type" value="Genomic_DNA"/>
</dbReference>
<dbReference type="PANTHER" id="PTHR35789">
    <property type="entry name" value="SPORE GERMINATION PROTEIN B3"/>
    <property type="match status" value="1"/>
</dbReference>
<feature type="domain" description="Spore germination protein N-terminal" evidence="10">
    <location>
        <begin position="32"/>
        <end position="199"/>
    </location>
</feature>
<feature type="domain" description="Spore germination GerAC-like C-terminal" evidence="9">
    <location>
        <begin position="257"/>
        <end position="412"/>
    </location>
</feature>
<sequence length="416" mass="43324">MKPLLKRAAPKLALLLGGVLLFAFFSNDFGLVDIQKTAVILAAGIDQTQEGYELTAQISVPKGGESAGGTASVELTGRGETVADCLMQMYANSGWVPKFDFCSLVLLGEETARTGAMPALNYFLHNEYMSDDCAVAACEGRAGELLQKKSAIDDTPSLAIAKLFSGAAEKSGATVKNTLREFAVSTLGKAESSFMPYIRAFPDGEGENGGGSAEGSSGNAGSGGGSEESSGGGAGGSGDAGSGADKGEAPVLFRAEETALFFRGRMTGLLSAEETFAYNLLMGHVSAGILTVEGEDGLPVSLSIKRGTGKAALSDGGSLRAELFVSLKVLVSDRAEEDFLAGTETNVATRTDEARAEELLRGYVSSLWETCGESGCDLFLLARELYRRDPGRYEAEKERFPSGIGADISVTVRGAE</sequence>
<comment type="caution">
    <text evidence="11">The sequence shown here is derived from an EMBL/GenBank/DDBJ whole genome shotgun (WGS) entry which is preliminary data.</text>
</comment>
<dbReference type="InterPro" id="IPR038501">
    <property type="entry name" value="Spore_GerAC_C_sf"/>
</dbReference>
<gene>
    <name evidence="11" type="ORF">H9964_06145</name>
</gene>